<name>A0A8S1KLN3_9CILI</name>
<feature type="coiled-coil region" evidence="1">
    <location>
        <begin position="579"/>
        <end position="648"/>
    </location>
</feature>
<evidence type="ECO:0000313" key="3">
    <source>
        <dbReference type="Proteomes" id="UP000692954"/>
    </source>
</evidence>
<reference evidence="2" key="1">
    <citation type="submission" date="2021-01" db="EMBL/GenBank/DDBJ databases">
        <authorList>
            <consortium name="Genoscope - CEA"/>
            <person name="William W."/>
        </authorList>
    </citation>
    <scope>NUCLEOTIDE SEQUENCE</scope>
</reference>
<organism evidence="2 3">
    <name type="scientific">Paramecium sonneborni</name>
    <dbReference type="NCBI Taxonomy" id="65129"/>
    <lineage>
        <taxon>Eukaryota</taxon>
        <taxon>Sar</taxon>
        <taxon>Alveolata</taxon>
        <taxon>Ciliophora</taxon>
        <taxon>Intramacronucleata</taxon>
        <taxon>Oligohymenophorea</taxon>
        <taxon>Peniculida</taxon>
        <taxon>Parameciidae</taxon>
        <taxon>Paramecium</taxon>
    </lineage>
</organism>
<feature type="coiled-coil region" evidence="1">
    <location>
        <begin position="479"/>
        <end position="549"/>
    </location>
</feature>
<protein>
    <submittedName>
        <fullName evidence="2">Uncharacterized protein</fullName>
    </submittedName>
</protein>
<dbReference type="Proteomes" id="UP000692954">
    <property type="component" value="Unassembled WGS sequence"/>
</dbReference>
<dbReference type="AlphaFoldDB" id="A0A8S1KLN3"/>
<feature type="coiled-coil region" evidence="1">
    <location>
        <begin position="403"/>
        <end position="444"/>
    </location>
</feature>
<evidence type="ECO:0000313" key="2">
    <source>
        <dbReference type="EMBL" id="CAD8051854.1"/>
    </source>
</evidence>
<accession>A0A8S1KLN3</accession>
<comment type="caution">
    <text evidence="2">The sequence shown here is derived from an EMBL/GenBank/DDBJ whole genome shotgun (WGS) entry which is preliminary data.</text>
</comment>
<sequence length="694" mass="83927">MTQRTRSYSFVKKNFDGSGLVKENSVLKEKVHQIKFLVEDNLDLLINELDQDFKQKALITDMSNVFVIIQENIERWKNLINTLNNNIKIFEAQFEKLKEKEEKMKVQIQSEILQMSEQQQQKIIEKENVIVTLNQQVNDLQSQLEINKSKLQDQILQTEEIMQKQQQQLKQRVTQLDNDIIQIKQQHQFEIQAILHNHEKDRKFYKEELDNQTNLIEQKYKKYFLENQQLQEKSQKQIQQIKQFKQQKDSLEKQLEQQNQKIRQYIEELANERKNKAKDNKQLIEQQEINNQMQNKIIIEEKRQQRLKEQLQQIQDQNQDLIRQHVQEISQYSSQIAQLKREIEYKDIYITNQQQNHVQQILIQKIKYENLLGNPLIMEVEQQQQFTKDFFSQYDDEVQIQYIKGLEQQIKQQQNLILEKSQQNADIQVKLQKLQQSLSQQIDQKVKETQYECKLQINKMQQEFEYQREKNQSEYNYKVNLLQQQLSFETEKYKTEQKELLQKVELLNNSIQEKEQIIIYLSEQLQQNKEQQSKDKTEAETNFKNLQIAQQQYLEQQEKLHSQKFNDILLQLNKSTSQAEQQSQQYQQLLKINQELRTESKEQKQSIQQYKIQCDKLQKELQIQWDIARSLNDRIRQQQVEIENTKQNYNIFTKTTRIPGIMSSEIRLAKLRTSPMNRKLRSISNTRIQQLQNL</sequence>
<feature type="coiled-coil region" evidence="1">
    <location>
        <begin position="66"/>
        <end position="342"/>
    </location>
</feature>
<proteinExistence type="predicted"/>
<keyword evidence="1" id="KW-0175">Coiled coil</keyword>
<gene>
    <name evidence="2" type="ORF">PSON_ATCC_30995.1.T0060108</name>
</gene>
<evidence type="ECO:0000256" key="1">
    <source>
        <dbReference type="SAM" id="Coils"/>
    </source>
</evidence>
<keyword evidence="3" id="KW-1185">Reference proteome</keyword>
<dbReference type="EMBL" id="CAJJDN010000006">
    <property type="protein sequence ID" value="CAD8051854.1"/>
    <property type="molecule type" value="Genomic_DNA"/>
</dbReference>